<dbReference type="AlphaFoldDB" id="A0A9P4TJ37"/>
<dbReference type="OrthoDB" id="3762348at2759"/>
<comment type="caution">
    <text evidence="1">The sequence shown here is derived from an EMBL/GenBank/DDBJ whole genome shotgun (WGS) entry which is preliminary data.</text>
</comment>
<reference evidence="1" key="1">
    <citation type="submission" date="2019-04" db="EMBL/GenBank/DDBJ databases">
        <title>Sequencing of skin fungus with MAO and IRED activity.</title>
        <authorList>
            <person name="Marsaioli A.J."/>
            <person name="Bonatto J.M.C."/>
            <person name="Reis Junior O."/>
        </authorList>
    </citation>
    <scope>NUCLEOTIDE SEQUENCE</scope>
    <source>
        <strain evidence="1">30M1</strain>
    </source>
</reference>
<accession>A0A9P4TJ37</accession>
<evidence type="ECO:0000313" key="1">
    <source>
        <dbReference type="EMBL" id="KAF3007939.1"/>
    </source>
</evidence>
<name>A0A9P4TJ37_CURKU</name>
<dbReference type="EMBL" id="SWKU01000004">
    <property type="protein sequence ID" value="KAF3007939.1"/>
    <property type="molecule type" value="Genomic_DNA"/>
</dbReference>
<protein>
    <submittedName>
        <fullName evidence="1">Uncharacterized protein</fullName>
    </submittedName>
</protein>
<evidence type="ECO:0000313" key="2">
    <source>
        <dbReference type="Proteomes" id="UP000801428"/>
    </source>
</evidence>
<proteinExistence type="predicted"/>
<sequence length="233" mass="26706">MPKVARQDPKLDIKSYHPYRRSYNHTNASMAGFQVLQYRSYQRDVFIYHIRTDLLPLPMVRRALQTQKEYRDKLTGFDPIRSILVVEGDEVPPGSIEAAYMPGVGLRGQGSALGIRSDQESGKVEWLIFNRAIHEDFLNQIVCTDGHWSLLPNVDSGDSSKVFDLVGYAEKGLATRTVRGANREHRGWHDSLCNAKEGKARLILTWKGYLRDLKADQEWRRRSRTIESDDTAE</sequence>
<gene>
    <name evidence="1" type="ORF">E8E13_011257</name>
</gene>
<dbReference type="Proteomes" id="UP000801428">
    <property type="component" value="Unassembled WGS sequence"/>
</dbReference>
<keyword evidence="2" id="KW-1185">Reference proteome</keyword>
<organism evidence="1 2">
    <name type="scientific">Curvularia kusanoi</name>
    <name type="common">Cochliobolus kusanoi</name>
    <dbReference type="NCBI Taxonomy" id="90978"/>
    <lineage>
        <taxon>Eukaryota</taxon>
        <taxon>Fungi</taxon>
        <taxon>Dikarya</taxon>
        <taxon>Ascomycota</taxon>
        <taxon>Pezizomycotina</taxon>
        <taxon>Dothideomycetes</taxon>
        <taxon>Pleosporomycetidae</taxon>
        <taxon>Pleosporales</taxon>
        <taxon>Pleosporineae</taxon>
        <taxon>Pleosporaceae</taxon>
        <taxon>Curvularia</taxon>
    </lineage>
</organism>